<protein>
    <submittedName>
        <fullName evidence="1">Uncharacterized protein</fullName>
    </submittedName>
</protein>
<name>A0A1Y2K1R1_9PROT</name>
<accession>A0A1Y2K1R1</accession>
<gene>
    <name evidence="1" type="ORF">MAIT1_01543</name>
</gene>
<dbReference type="STRING" id="1434232.MAIT1_01543"/>
<dbReference type="AlphaFoldDB" id="A0A1Y2K1R1"/>
<keyword evidence="2" id="KW-1185">Reference proteome</keyword>
<comment type="caution">
    <text evidence="1">The sequence shown here is derived from an EMBL/GenBank/DDBJ whole genome shotgun (WGS) entry which is preliminary data.</text>
</comment>
<reference evidence="1 2" key="1">
    <citation type="journal article" date="2016" name="BMC Genomics">
        <title>Combined genomic and structural analyses of a cultured magnetotactic bacterium reveals its niche adaptation to a dynamic environment.</title>
        <authorList>
            <person name="Araujo A.C."/>
            <person name="Morillo V."/>
            <person name="Cypriano J."/>
            <person name="Teixeira L.C."/>
            <person name="Leao P."/>
            <person name="Lyra S."/>
            <person name="Almeida L.G."/>
            <person name="Bazylinski D.A."/>
            <person name="Vasconcellos A.T."/>
            <person name="Abreu F."/>
            <person name="Lins U."/>
        </authorList>
    </citation>
    <scope>NUCLEOTIDE SEQUENCE [LARGE SCALE GENOMIC DNA]</scope>
    <source>
        <strain evidence="1 2">IT-1</strain>
    </source>
</reference>
<dbReference type="EMBL" id="LVJN01000020">
    <property type="protein sequence ID" value="OSM01546.1"/>
    <property type="molecule type" value="Genomic_DNA"/>
</dbReference>
<organism evidence="1 2">
    <name type="scientific">Magnetofaba australis IT-1</name>
    <dbReference type="NCBI Taxonomy" id="1434232"/>
    <lineage>
        <taxon>Bacteria</taxon>
        <taxon>Pseudomonadati</taxon>
        <taxon>Pseudomonadota</taxon>
        <taxon>Magnetococcia</taxon>
        <taxon>Magnetococcales</taxon>
        <taxon>Magnetococcaceae</taxon>
        <taxon>Magnetofaba</taxon>
    </lineage>
</organism>
<evidence type="ECO:0000313" key="1">
    <source>
        <dbReference type="EMBL" id="OSM01546.1"/>
    </source>
</evidence>
<evidence type="ECO:0000313" key="2">
    <source>
        <dbReference type="Proteomes" id="UP000194003"/>
    </source>
</evidence>
<dbReference type="Proteomes" id="UP000194003">
    <property type="component" value="Unassembled WGS sequence"/>
</dbReference>
<proteinExistence type="predicted"/>
<sequence>MFDVPQRIAAAQTLIASERRARITQQFARLAIGPHQQMRAVVQWLVEVGIVKAARAAAQLRRRFQNPRIGAPLGQAESGGQTRHAAADDDAAAVFRGREMGVGGHGGRQLLHALRY</sequence>